<proteinExistence type="predicted"/>
<protein>
    <submittedName>
        <fullName evidence="1">Uncharacterized protein</fullName>
    </submittedName>
</protein>
<dbReference type="GeneID" id="10328601"/>
<evidence type="ECO:0000313" key="2">
    <source>
        <dbReference type="Proteomes" id="UP000006527"/>
    </source>
</evidence>
<keyword evidence="2" id="KW-1185">Reference proteome</keyword>
<dbReference type="Proteomes" id="UP000006527">
    <property type="component" value="Segment"/>
</dbReference>
<name>E3SKV0_9CAUD</name>
<dbReference type="KEGG" id="vg:10328601"/>
<evidence type="ECO:0000313" key="1">
    <source>
        <dbReference type="EMBL" id="ADO98098.1"/>
    </source>
</evidence>
<reference evidence="1 2" key="1">
    <citation type="journal article" date="2010" name="Environ. Microbiol.">
        <title>Genomic analysis of oceanic cyanobacterial myoviruses compared with T4-like myoviruses from diverse hosts and environments.</title>
        <authorList>
            <person name="Sullivan M.B."/>
            <person name="Huang K.H."/>
            <person name="Ignacio-Espinoza J.C."/>
            <person name="Berlin A.M."/>
            <person name="Kelly L."/>
            <person name="Weigele P.R."/>
            <person name="DeFrancesco A.S."/>
            <person name="Kern S.E."/>
            <person name="Thompson L.R."/>
            <person name="Young S."/>
            <person name="Yandava C."/>
            <person name="Fu R."/>
            <person name="Krastins B."/>
            <person name="Chase M."/>
            <person name="Sarracino D."/>
            <person name="Osburne M.S."/>
            <person name="Henn M.R."/>
            <person name="Chisholm S.W."/>
        </authorList>
    </citation>
    <scope>NUCLEOTIDE SEQUENCE [LARGE SCALE GENOMIC DNA]</scope>
    <source>
        <strain evidence="1">8109-3</strain>
    </source>
</reference>
<gene>
    <name evidence="1" type="ORF">SSSM7_032</name>
</gene>
<organism evidence="1 2">
    <name type="scientific">Synechococcus phage S-SSM7</name>
    <dbReference type="NCBI Taxonomy" id="445686"/>
    <lineage>
        <taxon>Viruses</taxon>
        <taxon>Duplodnaviria</taxon>
        <taxon>Heunggongvirae</taxon>
        <taxon>Uroviricota</taxon>
        <taxon>Caudoviricetes</taxon>
        <taxon>Pantevenvirales</taxon>
        <taxon>Kyanoviridae</taxon>
        <taxon>Lipsvirus</taxon>
        <taxon>Lipsvirus ssm7</taxon>
    </lineage>
</organism>
<dbReference type="EMBL" id="GU071098">
    <property type="protein sequence ID" value="ADO98098.1"/>
    <property type="molecule type" value="Genomic_DNA"/>
</dbReference>
<accession>E3SKV0</accession>
<sequence>MVNLTSISTYPNLFNSTDVDAIKELADMYPDVANDSIGLIKSDKDTPKYGFKVTIPTDIEQYEYFSGHLGNNTLFKYLNKYKFLYFKNGVMTNEILSFEAPPLIDPTIDALCQLATEVTGNTDTSSLREVLKILEPDELGDYEISTANISMIDKSIRIGLMKESTSISEDILKLYGTRSNTKTYQNIEGVSILVDTLIDNNNNLVEMIIEFNSTGLVKEIGYALSTQFAFDAPEGTTAQDNFQVYLERQESHKTSVNDISYNAKEWYWMSEEWQKEIILWEQQPRAVHGATIITAGHDGTKLELVYGLD</sequence>
<dbReference type="RefSeq" id="YP_004324085.1">
    <property type="nucleotide sequence ID" value="NC_015287.1"/>
</dbReference>